<evidence type="ECO:0000313" key="3">
    <source>
        <dbReference type="Proteomes" id="UP001163823"/>
    </source>
</evidence>
<dbReference type="InterPro" id="IPR032675">
    <property type="entry name" value="LRR_dom_sf"/>
</dbReference>
<sequence>MEGHQLKKERVMEDNQDHISLLPNSILSTIWSLLKIREAVGFSVLSTRWRYLWTTSLTNLTFDADNMLDKNDYSESETSTYHIGELHRLIISWKRKLSFINSVNQFLLYLGDDLKIDKLKVYFTFRCNKYGSHLDDWIDFAFSRKVEEIDLCLFEDTFFHVPDDGELYDFPCHLLDDYGGERGLRSFMKCLRLAYCKLAPGRSNFLGFSTLTSLDLNQVDLVSEKHIYTLLSNCAQLEWLSFCQCYNMDHLKINHPLCNQLKYLSVKDCHELEAIEFNGSNLEILEYKGFMIDFLFSNVQRLKTVFSHAFISRATNSVVCPLSTFRADLPQLETLILSCSSCSVEVLFTTFPTFSRLKHLSILDIPKCKHNLFRIATVLEATPTLQILELHLRAYEYVEEPKEITRTPSSSCLHDHLKKVVITGTHGCLSEIELAIYLLNSSQSLAKMVIDPRPRLYHGNGKWDILEACATWNTVGRLNIYEHLAREVCSPVELLIL</sequence>
<dbReference type="Pfam" id="PF23622">
    <property type="entry name" value="LRR_At1g61320_AtMIF1"/>
    <property type="match status" value="1"/>
</dbReference>
<dbReference type="InterPro" id="IPR055357">
    <property type="entry name" value="LRR_At1g61320_AtMIF1"/>
</dbReference>
<dbReference type="Proteomes" id="UP001163823">
    <property type="component" value="Chromosome 14"/>
</dbReference>
<comment type="caution">
    <text evidence="2">The sequence shown here is derived from an EMBL/GenBank/DDBJ whole genome shotgun (WGS) entry which is preliminary data.</text>
</comment>
<dbReference type="Gene3D" id="3.80.10.10">
    <property type="entry name" value="Ribonuclease Inhibitor"/>
    <property type="match status" value="1"/>
</dbReference>
<dbReference type="InterPro" id="IPR053772">
    <property type="entry name" value="At1g61320/At1g61330-like"/>
</dbReference>
<proteinExistence type="predicted"/>
<keyword evidence="3" id="KW-1185">Reference proteome</keyword>
<dbReference type="PANTHER" id="PTHR34145">
    <property type="entry name" value="OS02G0105600 PROTEIN"/>
    <property type="match status" value="1"/>
</dbReference>
<dbReference type="SUPFAM" id="SSF52047">
    <property type="entry name" value="RNI-like"/>
    <property type="match status" value="1"/>
</dbReference>
<dbReference type="AlphaFoldDB" id="A0AAD7P643"/>
<dbReference type="KEGG" id="qsa:O6P43_033049"/>
<name>A0AAD7P643_QUISA</name>
<evidence type="ECO:0000259" key="1">
    <source>
        <dbReference type="Pfam" id="PF23622"/>
    </source>
</evidence>
<protein>
    <submittedName>
        <fullName evidence="2">F-box/FBD/LRR-repeat protein</fullName>
    </submittedName>
</protein>
<evidence type="ECO:0000313" key="2">
    <source>
        <dbReference type="EMBL" id="KAJ7943512.1"/>
    </source>
</evidence>
<dbReference type="EMBL" id="JARAOO010000014">
    <property type="protein sequence ID" value="KAJ7943512.1"/>
    <property type="molecule type" value="Genomic_DNA"/>
</dbReference>
<dbReference type="PANTHER" id="PTHR34145:SF28">
    <property type="entry name" value="F-BOX DOMAIN-CONTAINING PROTEIN"/>
    <property type="match status" value="1"/>
</dbReference>
<dbReference type="SUPFAM" id="SSF81383">
    <property type="entry name" value="F-box domain"/>
    <property type="match status" value="1"/>
</dbReference>
<organism evidence="2 3">
    <name type="scientific">Quillaja saponaria</name>
    <name type="common">Soap bark tree</name>
    <dbReference type="NCBI Taxonomy" id="32244"/>
    <lineage>
        <taxon>Eukaryota</taxon>
        <taxon>Viridiplantae</taxon>
        <taxon>Streptophyta</taxon>
        <taxon>Embryophyta</taxon>
        <taxon>Tracheophyta</taxon>
        <taxon>Spermatophyta</taxon>
        <taxon>Magnoliopsida</taxon>
        <taxon>eudicotyledons</taxon>
        <taxon>Gunneridae</taxon>
        <taxon>Pentapetalae</taxon>
        <taxon>rosids</taxon>
        <taxon>fabids</taxon>
        <taxon>Fabales</taxon>
        <taxon>Quillajaceae</taxon>
        <taxon>Quillaja</taxon>
    </lineage>
</organism>
<accession>A0AAD7P643</accession>
<dbReference type="InterPro" id="IPR036047">
    <property type="entry name" value="F-box-like_dom_sf"/>
</dbReference>
<reference evidence="2" key="1">
    <citation type="journal article" date="2023" name="Science">
        <title>Elucidation of the pathway for biosynthesis of saponin adjuvants from the soapbark tree.</title>
        <authorList>
            <person name="Reed J."/>
            <person name="Orme A."/>
            <person name="El-Demerdash A."/>
            <person name="Owen C."/>
            <person name="Martin L.B.B."/>
            <person name="Misra R.C."/>
            <person name="Kikuchi S."/>
            <person name="Rejzek M."/>
            <person name="Martin A.C."/>
            <person name="Harkess A."/>
            <person name="Leebens-Mack J."/>
            <person name="Louveau T."/>
            <person name="Stephenson M.J."/>
            <person name="Osbourn A."/>
        </authorList>
    </citation>
    <scope>NUCLEOTIDE SEQUENCE</scope>
    <source>
        <strain evidence="2">S10</strain>
    </source>
</reference>
<feature type="domain" description="At1g61320/AtMIF1 LRR" evidence="1">
    <location>
        <begin position="112"/>
        <end position="455"/>
    </location>
</feature>
<gene>
    <name evidence="2" type="ORF">O6P43_033049</name>
</gene>